<dbReference type="EMBL" id="JBEXAC010000001">
    <property type="protein sequence ID" value="MET6996453.1"/>
    <property type="molecule type" value="Genomic_DNA"/>
</dbReference>
<reference evidence="1 2" key="1">
    <citation type="submission" date="2024-06" db="EMBL/GenBank/DDBJ databases">
        <title>Chitinophaga defluvii sp. nov., isolated from municipal sewage.</title>
        <authorList>
            <person name="Zhang L."/>
        </authorList>
    </citation>
    <scope>NUCLEOTIDE SEQUENCE [LARGE SCALE GENOMIC DNA]</scope>
    <source>
        <strain evidence="1 2">H8</strain>
    </source>
</reference>
<comment type="caution">
    <text evidence="1">The sequence shown here is derived from an EMBL/GenBank/DDBJ whole genome shotgun (WGS) entry which is preliminary data.</text>
</comment>
<protein>
    <recommendedName>
        <fullName evidence="3">Tail fiber domain-containing protein</fullName>
    </recommendedName>
</protein>
<gene>
    <name evidence="1" type="ORF">ABR189_03710</name>
</gene>
<dbReference type="Proteomes" id="UP001549749">
    <property type="component" value="Unassembled WGS sequence"/>
</dbReference>
<dbReference type="RefSeq" id="WP_354659095.1">
    <property type="nucleotide sequence ID" value="NZ_JBEXAC010000001.1"/>
</dbReference>
<accession>A0ABV2T087</accession>
<keyword evidence="2" id="KW-1185">Reference proteome</keyword>
<name>A0ABV2T087_9BACT</name>
<evidence type="ECO:0008006" key="3">
    <source>
        <dbReference type="Google" id="ProtNLM"/>
    </source>
</evidence>
<proteinExistence type="predicted"/>
<organism evidence="1 2">
    <name type="scientific">Chitinophaga defluvii</name>
    <dbReference type="NCBI Taxonomy" id="3163343"/>
    <lineage>
        <taxon>Bacteria</taxon>
        <taxon>Pseudomonadati</taxon>
        <taxon>Bacteroidota</taxon>
        <taxon>Chitinophagia</taxon>
        <taxon>Chitinophagales</taxon>
        <taxon>Chitinophagaceae</taxon>
        <taxon>Chitinophaga</taxon>
    </lineage>
</organism>
<sequence>MSVHFKFLVWGILFQFISGSIVWGQNNTSPWPATGAVGIGTSSPLGKLHVVDNGRNYYVNKAIPGQTLDAQGINYMLLHKIYTGTLSIDRHVMGKISGVRGSAAAFNRKWTVEVNTSSAYDANRGSIISYNEPARLVTLTYNDTAYMAVEIISGFRMTNFSFTGYANNESLLIITNGEATNVTPFTPNEPVLIQGSLAVGNNASAAKLHVDAAQGTAFARFTQSNVPAGDAYLSIGNSTGASGILMPLIAARSNTPRPVGLSITAETVDVIPAGADAVFAAIVLDGRSKVGSKLNNNNILAVNNYTQNLMIVKADGSVGIGATDTKGYLLAIGGSMIAEKIKVKIKTAWPDYVFTPGYELPRLEYIEKYIADHQHLPDMPSAKEVAADGLDVAEMNKKLVQKVEELTLYLIEQQKQMDQMKKTIEHLSSKAK</sequence>
<evidence type="ECO:0000313" key="2">
    <source>
        <dbReference type="Proteomes" id="UP001549749"/>
    </source>
</evidence>
<evidence type="ECO:0000313" key="1">
    <source>
        <dbReference type="EMBL" id="MET6996453.1"/>
    </source>
</evidence>